<name>A0A2T5G431_HYDSH</name>
<gene>
    <name evidence="3" type="ORF">HSCHL_2027</name>
</gene>
<sequence>MLGYTVPTVRQIVHSIYQKMGIDHRANYARLIFLRKVKGVD</sequence>
<evidence type="ECO:0000256" key="1">
    <source>
        <dbReference type="ARBA" id="ARBA00023015"/>
    </source>
</evidence>
<dbReference type="AlphaFoldDB" id="A0A2T5G431"/>
<dbReference type="GO" id="GO:0003677">
    <property type="term" value="F:DNA binding"/>
    <property type="evidence" value="ECO:0007669"/>
    <property type="project" value="InterPro"/>
</dbReference>
<proteinExistence type="predicted"/>
<dbReference type="EMBL" id="PEBV01000060">
    <property type="protein sequence ID" value="PTQ50938.1"/>
    <property type="molecule type" value="Genomic_DNA"/>
</dbReference>
<dbReference type="InterPro" id="IPR016032">
    <property type="entry name" value="Sig_transdc_resp-reg_C-effctor"/>
</dbReference>
<accession>A0A2T5G431</accession>
<dbReference type="Proteomes" id="UP000244180">
    <property type="component" value="Unassembled WGS sequence"/>
</dbReference>
<reference evidence="3 4" key="1">
    <citation type="submission" date="2017-08" db="EMBL/GenBank/DDBJ databases">
        <title>Burning lignite coal seam in the remote Altai Mountains harbors a hydrogen-driven thermophilic microbial community.</title>
        <authorList>
            <person name="Kadnikov V.V."/>
            <person name="Mardanov A.V."/>
            <person name="Ivasenko D."/>
            <person name="Beletsky A.V."/>
            <person name="Karnachuk O.V."/>
            <person name="Ravin N.V."/>
        </authorList>
    </citation>
    <scope>NUCLEOTIDE SEQUENCE [LARGE SCALE GENOMIC DNA]</scope>
    <source>
        <strain evidence="3">AL33</strain>
    </source>
</reference>
<organism evidence="3 4">
    <name type="scientific">Hydrogenibacillus schlegelii</name>
    <name type="common">Bacillus schlegelii</name>
    <dbReference type="NCBI Taxonomy" id="1484"/>
    <lineage>
        <taxon>Bacteria</taxon>
        <taxon>Bacillati</taxon>
        <taxon>Bacillota</taxon>
        <taxon>Bacilli</taxon>
        <taxon>Bacillales</taxon>
        <taxon>Bacillales Family X. Incertae Sedis</taxon>
        <taxon>Hydrogenibacillus</taxon>
    </lineage>
</organism>
<dbReference type="SUPFAM" id="SSF46894">
    <property type="entry name" value="C-terminal effector domain of the bipartite response regulators"/>
    <property type="match status" value="1"/>
</dbReference>
<dbReference type="GO" id="GO:0006355">
    <property type="term" value="P:regulation of DNA-templated transcription"/>
    <property type="evidence" value="ECO:0007669"/>
    <property type="project" value="InterPro"/>
</dbReference>
<keyword evidence="2" id="KW-0804">Transcription</keyword>
<comment type="caution">
    <text evidence="3">The sequence shown here is derived from an EMBL/GenBank/DDBJ whole genome shotgun (WGS) entry which is preliminary data.</text>
</comment>
<evidence type="ECO:0000313" key="3">
    <source>
        <dbReference type="EMBL" id="PTQ50938.1"/>
    </source>
</evidence>
<evidence type="ECO:0000313" key="4">
    <source>
        <dbReference type="Proteomes" id="UP000244180"/>
    </source>
</evidence>
<protein>
    <submittedName>
        <fullName evidence="3">Uncharacterized protein</fullName>
    </submittedName>
</protein>
<keyword evidence="1" id="KW-0805">Transcription regulation</keyword>
<evidence type="ECO:0000256" key="2">
    <source>
        <dbReference type="ARBA" id="ARBA00023163"/>
    </source>
</evidence>